<accession>A0AAE8SXB5</accession>
<evidence type="ECO:0000256" key="5">
    <source>
        <dbReference type="ARBA" id="ARBA00023002"/>
    </source>
</evidence>
<dbReference type="Gene3D" id="1.10.630.10">
    <property type="entry name" value="Cytochrome P450"/>
    <property type="match status" value="1"/>
</dbReference>
<dbReference type="PANTHER" id="PTHR24305:SF157">
    <property type="entry name" value="N-ACETYLTRYPTOPHAN 6-HYDROXYLASE IVOC-RELATED"/>
    <property type="match status" value="1"/>
</dbReference>
<dbReference type="EMBL" id="ONZQ02000010">
    <property type="protein sequence ID" value="SPO04666.1"/>
    <property type="molecule type" value="Genomic_DNA"/>
</dbReference>
<evidence type="ECO:0000256" key="1">
    <source>
        <dbReference type="ARBA" id="ARBA00001971"/>
    </source>
</evidence>
<dbReference type="InterPro" id="IPR001128">
    <property type="entry name" value="Cyt_P450"/>
</dbReference>
<keyword evidence="6 8" id="KW-0408">Iron</keyword>
<evidence type="ECO:0000256" key="2">
    <source>
        <dbReference type="ARBA" id="ARBA00010617"/>
    </source>
</evidence>
<evidence type="ECO:0000256" key="4">
    <source>
        <dbReference type="ARBA" id="ARBA00022723"/>
    </source>
</evidence>
<reference evidence="11" key="1">
    <citation type="submission" date="2018-03" db="EMBL/GenBank/DDBJ databases">
        <authorList>
            <person name="Guldener U."/>
        </authorList>
    </citation>
    <scope>NUCLEOTIDE SEQUENCE</scope>
</reference>
<comment type="similarity">
    <text evidence="2 9">Belongs to the cytochrome P450 family.</text>
</comment>
<dbReference type="GO" id="GO:0020037">
    <property type="term" value="F:heme binding"/>
    <property type="evidence" value="ECO:0007669"/>
    <property type="project" value="InterPro"/>
</dbReference>
<keyword evidence="10" id="KW-0812">Transmembrane</keyword>
<keyword evidence="7 9" id="KW-0503">Monooxygenase</keyword>
<comment type="caution">
    <text evidence="11">The sequence shown here is derived from an EMBL/GenBank/DDBJ whole genome shotgun (WGS) entry which is preliminary data.</text>
</comment>
<dbReference type="InterPro" id="IPR002401">
    <property type="entry name" value="Cyt_P450_E_grp-I"/>
</dbReference>
<evidence type="ECO:0000256" key="3">
    <source>
        <dbReference type="ARBA" id="ARBA00022617"/>
    </source>
</evidence>
<keyword evidence="3 8" id="KW-0349">Heme</keyword>
<dbReference type="GO" id="GO:0004497">
    <property type="term" value="F:monooxygenase activity"/>
    <property type="evidence" value="ECO:0007669"/>
    <property type="project" value="UniProtKB-KW"/>
</dbReference>
<feature type="transmembrane region" description="Helical" evidence="10">
    <location>
        <begin position="12"/>
        <end position="31"/>
    </location>
</feature>
<dbReference type="AlphaFoldDB" id="A0AAE8SXB5"/>
<evidence type="ECO:0000256" key="7">
    <source>
        <dbReference type="ARBA" id="ARBA00023033"/>
    </source>
</evidence>
<keyword evidence="10" id="KW-1133">Transmembrane helix</keyword>
<evidence type="ECO:0000256" key="8">
    <source>
        <dbReference type="PIRSR" id="PIRSR602401-1"/>
    </source>
</evidence>
<dbReference type="InterPro" id="IPR036396">
    <property type="entry name" value="Cyt_P450_sf"/>
</dbReference>
<dbReference type="InterPro" id="IPR017972">
    <property type="entry name" value="Cyt_P450_CS"/>
</dbReference>
<dbReference type="Proteomes" id="UP001187682">
    <property type="component" value="Unassembled WGS sequence"/>
</dbReference>
<dbReference type="SUPFAM" id="SSF48264">
    <property type="entry name" value="Cytochrome P450"/>
    <property type="match status" value="1"/>
</dbReference>
<keyword evidence="4 8" id="KW-0479">Metal-binding</keyword>
<name>A0AAE8SXB5_9PEZI</name>
<dbReference type="Pfam" id="PF00067">
    <property type="entry name" value="p450"/>
    <property type="match status" value="1"/>
</dbReference>
<dbReference type="GO" id="GO:0005506">
    <property type="term" value="F:iron ion binding"/>
    <property type="evidence" value="ECO:0007669"/>
    <property type="project" value="InterPro"/>
</dbReference>
<dbReference type="PROSITE" id="PS00086">
    <property type="entry name" value="CYTOCHROME_P450"/>
    <property type="match status" value="1"/>
</dbReference>
<evidence type="ECO:0000256" key="6">
    <source>
        <dbReference type="ARBA" id="ARBA00023004"/>
    </source>
</evidence>
<sequence>MEALINVLTWPRVVGTVTAYLSSLVIYRLFFHPLARFPGPRLAAITRLYEGYYDLYQNGQYTFKIAELHKQYGPIIRISPFELHVSDPAFFDTLYRQDGVWHKYDWAVDAFAAHGATLFTADHHLHKARRQPLNPFFSKARVVSHLGLIQRHVEKLCARLSELAKSKMTFDLGAATTAVSRDIANEFIIGKHYNSLGKEDFDVAQVIASQGGGKMWRTTKFVRWFAPALRLIPPEWVMAAISDPAMKEFFQYILTGMKDTRDLIRAAESSTSDDKPTIVHQIVRSGLSRSEKSFDRVFEDVSTVTGAGFETTASVLRLVLFSLYSNVDILERVRTELASAAESQASGDLELTTLQQLPYLTACVMEGLRLSPAIATRMARVAPDRDLFYGDQRIPAGTPVGMTSILLHTDEKYYSEPNRFNPDRWMDPDPWKIGDKLFVPFSKGTRMCLGMHLAWADMYLITSTIVRRFDFQFPSAKAGDFLCTSDQFAVGTSGKGELIATATVASG</sequence>
<dbReference type="PRINTS" id="PR00385">
    <property type="entry name" value="P450"/>
</dbReference>
<evidence type="ECO:0000256" key="10">
    <source>
        <dbReference type="SAM" id="Phobius"/>
    </source>
</evidence>
<feature type="binding site" description="axial binding residue" evidence="8">
    <location>
        <position position="448"/>
    </location>
    <ligand>
        <name>heme</name>
        <dbReference type="ChEBI" id="CHEBI:30413"/>
    </ligand>
    <ligandPart>
        <name>Fe</name>
        <dbReference type="ChEBI" id="CHEBI:18248"/>
    </ligandPart>
</feature>
<dbReference type="GO" id="GO:0016705">
    <property type="term" value="F:oxidoreductase activity, acting on paired donors, with incorporation or reduction of molecular oxygen"/>
    <property type="evidence" value="ECO:0007669"/>
    <property type="project" value="InterPro"/>
</dbReference>
<dbReference type="PRINTS" id="PR00463">
    <property type="entry name" value="EP450I"/>
</dbReference>
<organism evidence="11 12">
    <name type="scientific">Cephalotrichum gorgonifer</name>
    <dbReference type="NCBI Taxonomy" id="2041049"/>
    <lineage>
        <taxon>Eukaryota</taxon>
        <taxon>Fungi</taxon>
        <taxon>Dikarya</taxon>
        <taxon>Ascomycota</taxon>
        <taxon>Pezizomycotina</taxon>
        <taxon>Sordariomycetes</taxon>
        <taxon>Hypocreomycetidae</taxon>
        <taxon>Microascales</taxon>
        <taxon>Microascaceae</taxon>
        <taxon>Cephalotrichum</taxon>
    </lineage>
</organism>
<evidence type="ECO:0000313" key="11">
    <source>
        <dbReference type="EMBL" id="SPO04666.1"/>
    </source>
</evidence>
<keyword evidence="5 9" id="KW-0560">Oxidoreductase</keyword>
<proteinExistence type="inferred from homology"/>
<gene>
    <name evidence="11" type="ORF">DNG_07351</name>
</gene>
<protein>
    <submittedName>
        <fullName evidence="11">Related to cytochrome P450 CYP3/CYP5/CYP6/CYP9 subfamilies</fullName>
    </submittedName>
</protein>
<keyword evidence="12" id="KW-1185">Reference proteome</keyword>
<evidence type="ECO:0000313" key="12">
    <source>
        <dbReference type="Proteomes" id="UP001187682"/>
    </source>
</evidence>
<evidence type="ECO:0000256" key="9">
    <source>
        <dbReference type="RuleBase" id="RU000461"/>
    </source>
</evidence>
<keyword evidence="10" id="KW-0472">Membrane</keyword>
<dbReference type="CDD" id="cd11062">
    <property type="entry name" value="CYP58-like"/>
    <property type="match status" value="1"/>
</dbReference>
<dbReference type="PANTHER" id="PTHR24305">
    <property type="entry name" value="CYTOCHROME P450"/>
    <property type="match status" value="1"/>
</dbReference>
<comment type="cofactor">
    <cofactor evidence="1 8">
        <name>heme</name>
        <dbReference type="ChEBI" id="CHEBI:30413"/>
    </cofactor>
</comment>
<dbReference type="InterPro" id="IPR050121">
    <property type="entry name" value="Cytochrome_P450_monoxygenase"/>
</dbReference>